<dbReference type="EMBL" id="VSZI01000001">
    <property type="protein sequence ID" value="TYR19690.1"/>
    <property type="molecule type" value="Genomic_DNA"/>
</dbReference>
<comment type="caution">
    <text evidence="1">The sequence shown here is derived from an EMBL/GenBank/DDBJ whole genome shotgun (WGS) entry which is preliminary data.</text>
</comment>
<name>A0A5D4FZH1_9CORY</name>
<reference evidence="1 2" key="1">
    <citation type="submission" date="2019-08" db="EMBL/GenBank/DDBJ databases">
        <title>Draft genome of C. urealyticum strain VH4248.</title>
        <authorList>
            <person name="Navas J."/>
        </authorList>
    </citation>
    <scope>NUCLEOTIDE SEQUENCE [LARGE SCALE GENOMIC DNA]</scope>
    <source>
        <strain evidence="1 2">VH4248</strain>
    </source>
</reference>
<gene>
    <name evidence="1" type="ORF">FYJ87_01370</name>
</gene>
<protein>
    <submittedName>
        <fullName evidence="1">Uncharacterized protein</fullName>
    </submittedName>
</protein>
<dbReference type="Proteomes" id="UP000324726">
    <property type="component" value="Unassembled WGS sequence"/>
</dbReference>
<sequence length="288" mass="30909">MQANSMAQNILPTPQAEFAALGFYGEPLDQMIHRSFEEQDQGLANAHGFKMISPYIDPSGARMIRFMGENNSTVAVSLMHPDTTAARVGLITPTVALVDVVNTEGEIAARVTCAVDDFFSYSKVSGPEVVKEGKVATNADEDGMIPLVNFCLTAALGGGKMHLYPSEAAWRQAHPEHVREDGVITKPRLISPAAQAFFDGDTDAINPWNHVRITVAGIRGATNELTGKQFFVVQDTPNARGFALTACLPATEELKKHMRPGVVLEGPAVLMGHNATLANPAVSTPEEN</sequence>
<organism evidence="1 2">
    <name type="scientific">Corynebacterium urealyticum</name>
    <dbReference type="NCBI Taxonomy" id="43771"/>
    <lineage>
        <taxon>Bacteria</taxon>
        <taxon>Bacillati</taxon>
        <taxon>Actinomycetota</taxon>
        <taxon>Actinomycetes</taxon>
        <taxon>Mycobacteriales</taxon>
        <taxon>Corynebacteriaceae</taxon>
        <taxon>Corynebacterium</taxon>
    </lineage>
</organism>
<dbReference type="AlphaFoldDB" id="A0A5D4FZH1"/>
<evidence type="ECO:0000313" key="2">
    <source>
        <dbReference type="Proteomes" id="UP000324726"/>
    </source>
</evidence>
<proteinExistence type="predicted"/>
<evidence type="ECO:0000313" key="1">
    <source>
        <dbReference type="EMBL" id="TYR19690.1"/>
    </source>
</evidence>
<accession>A0A5D4FZH1</accession>